<organism evidence="2 3">
    <name type="scientific">Flavobacterium succinicans</name>
    <dbReference type="NCBI Taxonomy" id="29536"/>
    <lineage>
        <taxon>Bacteria</taxon>
        <taxon>Pseudomonadati</taxon>
        <taxon>Bacteroidota</taxon>
        <taxon>Flavobacteriia</taxon>
        <taxon>Flavobacteriales</taxon>
        <taxon>Flavobacteriaceae</taxon>
        <taxon>Flavobacterium</taxon>
    </lineage>
</organism>
<feature type="transmembrane region" description="Helical" evidence="1">
    <location>
        <begin position="20"/>
        <end position="43"/>
    </location>
</feature>
<keyword evidence="1" id="KW-0812">Transmembrane</keyword>
<reference evidence="2 3" key="1">
    <citation type="submission" date="2016-06" db="EMBL/GenBank/DDBJ databases">
        <title>Draft genome sequence of Flavobacterium succinicans strain DD5b.</title>
        <authorList>
            <person name="Poehlein A."/>
            <person name="Daniel R."/>
            <person name="Simeonova D.D."/>
        </authorList>
    </citation>
    <scope>NUCLEOTIDE SEQUENCE [LARGE SCALE GENOMIC DNA]</scope>
    <source>
        <strain evidence="2 3">DD5b</strain>
    </source>
</reference>
<sequence>MTWFIEFCHRKNKIMNHQELTLFQKVKLTAVLIVLVVLLAFAFLDPENSFFSVLLVIGILCGTQMLKDLKYKL</sequence>
<evidence type="ECO:0000256" key="1">
    <source>
        <dbReference type="SAM" id="Phobius"/>
    </source>
</evidence>
<dbReference type="PATRIC" id="fig|29536.5.peg.451"/>
<feature type="transmembrane region" description="Helical" evidence="1">
    <location>
        <begin position="49"/>
        <end position="66"/>
    </location>
</feature>
<keyword evidence="3" id="KW-1185">Reference proteome</keyword>
<dbReference type="EMBL" id="JMTM01000017">
    <property type="protein sequence ID" value="OAZ04581.1"/>
    <property type="molecule type" value="Genomic_DNA"/>
</dbReference>
<comment type="caution">
    <text evidence="2">The sequence shown here is derived from an EMBL/GenBank/DDBJ whole genome shotgun (WGS) entry which is preliminary data.</text>
</comment>
<keyword evidence="1" id="KW-0472">Membrane</keyword>
<keyword evidence="1" id="KW-1133">Transmembrane helix</keyword>
<accession>A0A199XTL4</accession>
<evidence type="ECO:0000313" key="2">
    <source>
        <dbReference type="EMBL" id="OAZ04581.1"/>
    </source>
</evidence>
<dbReference type="RefSeq" id="WP_157490517.1">
    <property type="nucleotide sequence ID" value="NZ_JMTM01000017.1"/>
</dbReference>
<dbReference type="AlphaFoldDB" id="A0A199XTL4"/>
<proteinExistence type="predicted"/>
<protein>
    <submittedName>
        <fullName evidence="2">Uncharacterized protein</fullName>
    </submittedName>
</protein>
<name>A0A199XTL4_9FLAO</name>
<dbReference type="Proteomes" id="UP000093807">
    <property type="component" value="Unassembled WGS sequence"/>
</dbReference>
<gene>
    <name evidence="2" type="ORF">FLB_04230</name>
</gene>
<evidence type="ECO:0000313" key="3">
    <source>
        <dbReference type="Proteomes" id="UP000093807"/>
    </source>
</evidence>